<feature type="domain" description="PucR C-terminal helix-turn-helix" evidence="2">
    <location>
        <begin position="524"/>
        <end position="579"/>
    </location>
</feature>
<gene>
    <name evidence="4" type="ORF">DFQ14_102133</name>
</gene>
<organism evidence="4 5">
    <name type="scientific">Halopolyspora algeriensis</name>
    <dbReference type="NCBI Taxonomy" id="1500506"/>
    <lineage>
        <taxon>Bacteria</taxon>
        <taxon>Bacillati</taxon>
        <taxon>Actinomycetota</taxon>
        <taxon>Actinomycetes</taxon>
        <taxon>Actinomycetes incertae sedis</taxon>
        <taxon>Halopolyspora</taxon>
    </lineage>
</organism>
<comment type="similarity">
    <text evidence="1">Belongs to the CdaR family.</text>
</comment>
<keyword evidence="5" id="KW-1185">Reference proteome</keyword>
<sequence>MAHESASSYAGDRTDSEPHVTVEMLLAEPLLRGCLVGGRSGLANGVTWCLPLSEVDGTSSFPARNKGCDLAGVAIHVPNSHFATGDRAQSLMTRLAQRGASAVLAWPDNGIKTGLDAAARSADTTSIPLLALGQEATFRRIGHLVATKVLAQSAHVLEYSMRVHQALGEVFARGSGLAAMARTMSHLSRTPVLLFGADGEVLAHAGATETEEPPVDVDPAIVTRLITRNGQDRAAASGNGTVPHAHTAALGSQDHPTHAVVAPVTVAGDPYGLVAIVEPVWPADEHDLAQHSVIAEQGATLAGSELLRQRSVHEAEERARDDFVDALLHGRFTDQHELAARSRHYRFDPEGRFAVFVVTLHDMDPERRPDVSRAAAATRAAAELEPNVDMLTLTTQIGSMIVVVRQLPDSIPPQRGEALAESRALRHFAEQLSRMMRTRLGDGVRIVYGRGGTGAAGVADSYREARTTVALGQRVTVPSVCGYDELRVFAAIQEIADSKPGRTFATELLEPLRRADGQTGNLEEIVLAYIKESGNLNAAARRLQLHRNTMLYKLERASRALQMDVRMSETQFMVWLASHIDTLSEVHSALDNELTPPTE</sequence>
<evidence type="ECO:0000259" key="3">
    <source>
        <dbReference type="Pfam" id="PF17853"/>
    </source>
</evidence>
<feature type="domain" description="CdaR GGDEF-like" evidence="3">
    <location>
        <begin position="330"/>
        <end position="470"/>
    </location>
</feature>
<dbReference type="Pfam" id="PF13556">
    <property type="entry name" value="HTH_30"/>
    <property type="match status" value="1"/>
</dbReference>
<dbReference type="AlphaFoldDB" id="A0A368VYC4"/>
<dbReference type="EMBL" id="QPJC01000002">
    <property type="protein sequence ID" value="RCW45832.1"/>
    <property type="molecule type" value="Genomic_DNA"/>
</dbReference>
<dbReference type="OrthoDB" id="8026818at2"/>
<dbReference type="InterPro" id="IPR025736">
    <property type="entry name" value="PucR_C-HTH_dom"/>
</dbReference>
<dbReference type="InterPro" id="IPR041522">
    <property type="entry name" value="CdaR_GGDEF"/>
</dbReference>
<dbReference type="Pfam" id="PF17853">
    <property type="entry name" value="GGDEF_2"/>
    <property type="match status" value="1"/>
</dbReference>
<protein>
    <submittedName>
        <fullName evidence="4">CdaR family transcriptional regulator</fullName>
    </submittedName>
</protein>
<reference evidence="4 5" key="1">
    <citation type="submission" date="2018-07" db="EMBL/GenBank/DDBJ databases">
        <title>Genomic Encyclopedia of Type Strains, Phase III (KMG-III): the genomes of soil and plant-associated and newly described type strains.</title>
        <authorList>
            <person name="Whitman W."/>
        </authorList>
    </citation>
    <scope>NUCLEOTIDE SEQUENCE [LARGE SCALE GENOMIC DNA]</scope>
    <source>
        <strain evidence="4 5">CECT 8575</strain>
    </source>
</reference>
<dbReference type="Proteomes" id="UP000253495">
    <property type="component" value="Unassembled WGS sequence"/>
</dbReference>
<proteinExistence type="inferred from homology"/>
<dbReference type="RefSeq" id="WP_114451703.1">
    <property type="nucleotide sequence ID" value="NZ_QPJC01000002.1"/>
</dbReference>
<dbReference type="Gene3D" id="1.10.10.2840">
    <property type="entry name" value="PucR C-terminal helix-turn-helix domain"/>
    <property type="match status" value="1"/>
</dbReference>
<dbReference type="InterPro" id="IPR051448">
    <property type="entry name" value="CdaR-like_regulators"/>
</dbReference>
<dbReference type="PANTHER" id="PTHR33744">
    <property type="entry name" value="CARBOHYDRATE DIACID REGULATOR"/>
    <property type="match status" value="1"/>
</dbReference>
<comment type="caution">
    <text evidence="4">The sequence shown here is derived from an EMBL/GenBank/DDBJ whole genome shotgun (WGS) entry which is preliminary data.</text>
</comment>
<accession>A0A368VYC4</accession>
<evidence type="ECO:0000259" key="2">
    <source>
        <dbReference type="Pfam" id="PF13556"/>
    </source>
</evidence>
<name>A0A368VYC4_9ACTN</name>
<evidence type="ECO:0000313" key="5">
    <source>
        <dbReference type="Proteomes" id="UP000253495"/>
    </source>
</evidence>
<dbReference type="PANTHER" id="PTHR33744:SF1">
    <property type="entry name" value="DNA-BINDING TRANSCRIPTIONAL ACTIVATOR ADER"/>
    <property type="match status" value="1"/>
</dbReference>
<evidence type="ECO:0000313" key="4">
    <source>
        <dbReference type="EMBL" id="RCW45832.1"/>
    </source>
</evidence>
<evidence type="ECO:0000256" key="1">
    <source>
        <dbReference type="ARBA" id="ARBA00006754"/>
    </source>
</evidence>
<dbReference type="InterPro" id="IPR042070">
    <property type="entry name" value="PucR_C-HTH_sf"/>
</dbReference>